<sequence>MPCAPVSLQHSPGAASVDPAVRQHRDSAQHLSRATRGRYHLS</sequence>
<gene>
    <name evidence="2" type="ORF">E2C01_042382</name>
</gene>
<dbReference type="Proteomes" id="UP000324222">
    <property type="component" value="Unassembled WGS sequence"/>
</dbReference>
<feature type="compositionally biased region" description="Basic residues" evidence="1">
    <location>
        <begin position="33"/>
        <end position="42"/>
    </location>
</feature>
<keyword evidence="3" id="KW-1185">Reference proteome</keyword>
<accession>A0A5B7FTH2</accession>
<dbReference type="AlphaFoldDB" id="A0A5B7FTH2"/>
<organism evidence="2 3">
    <name type="scientific">Portunus trituberculatus</name>
    <name type="common">Swimming crab</name>
    <name type="synonym">Neptunus trituberculatus</name>
    <dbReference type="NCBI Taxonomy" id="210409"/>
    <lineage>
        <taxon>Eukaryota</taxon>
        <taxon>Metazoa</taxon>
        <taxon>Ecdysozoa</taxon>
        <taxon>Arthropoda</taxon>
        <taxon>Crustacea</taxon>
        <taxon>Multicrustacea</taxon>
        <taxon>Malacostraca</taxon>
        <taxon>Eumalacostraca</taxon>
        <taxon>Eucarida</taxon>
        <taxon>Decapoda</taxon>
        <taxon>Pleocyemata</taxon>
        <taxon>Brachyura</taxon>
        <taxon>Eubrachyura</taxon>
        <taxon>Portunoidea</taxon>
        <taxon>Portunidae</taxon>
        <taxon>Portuninae</taxon>
        <taxon>Portunus</taxon>
    </lineage>
</organism>
<proteinExistence type="predicted"/>
<protein>
    <submittedName>
        <fullName evidence="2">Uncharacterized protein</fullName>
    </submittedName>
</protein>
<comment type="caution">
    <text evidence="2">The sequence shown here is derived from an EMBL/GenBank/DDBJ whole genome shotgun (WGS) entry which is preliminary data.</text>
</comment>
<feature type="region of interest" description="Disordered" evidence="1">
    <location>
        <begin position="1"/>
        <end position="42"/>
    </location>
</feature>
<name>A0A5B7FTH2_PORTR</name>
<reference evidence="2 3" key="1">
    <citation type="submission" date="2019-05" db="EMBL/GenBank/DDBJ databases">
        <title>Another draft genome of Portunus trituberculatus and its Hox gene families provides insights of decapod evolution.</title>
        <authorList>
            <person name="Jeong J.-H."/>
            <person name="Song I."/>
            <person name="Kim S."/>
            <person name="Choi T."/>
            <person name="Kim D."/>
            <person name="Ryu S."/>
            <person name="Kim W."/>
        </authorList>
    </citation>
    <scope>NUCLEOTIDE SEQUENCE [LARGE SCALE GENOMIC DNA]</scope>
    <source>
        <tissue evidence="2">Muscle</tissue>
    </source>
</reference>
<evidence type="ECO:0000313" key="3">
    <source>
        <dbReference type="Proteomes" id="UP000324222"/>
    </source>
</evidence>
<evidence type="ECO:0000313" key="2">
    <source>
        <dbReference type="EMBL" id="MPC48605.1"/>
    </source>
</evidence>
<evidence type="ECO:0000256" key="1">
    <source>
        <dbReference type="SAM" id="MobiDB-lite"/>
    </source>
</evidence>
<dbReference type="EMBL" id="VSRR010008370">
    <property type="protein sequence ID" value="MPC48605.1"/>
    <property type="molecule type" value="Genomic_DNA"/>
</dbReference>